<dbReference type="AlphaFoldDB" id="A0A1R2D066"/>
<keyword evidence="2" id="KW-1185">Reference proteome</keyword>
<protein>
    <submittedName>
        <fullName evidence="1">Uncharacterized protein</fullName>
    </submittedName>
</protein>
<comment type="caution">
    <text evidence="1">The sequence shown here is derived from an EMBL/GenBank/DDBJ whole genome shotgun (WGS) entry which is preliminary data.</text>
</comment>
<sequence>MNGLCIRRKTKDIEILRFRNYLGSSNLNTQDSLDSTQLYMNNIQIAYKTLLGINKLKIQYEKKNSLLLKLNKQIVENNILINQKINNLKYFLPGDNKKKIGSEVCAENYDWENRKKKASFDECESVGRSSKSTGIEEYARREKFYNKECIIKKGMLTFCQLAMIRSMPTINV</sequence>
<gene>
    <name evidence="1" type="ORF">SteCoe_2125</name>
</gene>
<name>A0A1R2D066_9CILI</name>
<dbReference type="EMBL" id="MPUH01000023">
    <property type="protein sequence ID" value="OMJ94635.1"/>
    <property type="molecule type" value="Genomic_DNA"/>
</dbReference>
<organism evidence="1 2">
    <name type="scientific">Stentor coeruleus</name>
    <dbReference type="NCBI Taxonomy" id="5963"/>
    <lineage>
        <taxon>Eukaryota</taxon>
        <taxon>Sar</taxon>
        <taxon>Alveolata</taxon>
        <taxon>Ciliophora</taxon>
        <taxon>Postciliodesmatophora</taxon>
        <taxon>Heterotrichea</taxon>
        <taxon>Heterotrichida</taxon>
        <taxon>Stentoridae</taxon>
        <taxon>Stentor</taxon>
    </lineage>
</organism>
<evidence type="ECO:0000313" key="1">
    <source>
        <dbReference type="EMBL" id="OMJ94635.1"/>
    </source>
</evidence>
<dbReference type="Proteomes" id="UP000187209">
    <property type="component" value="Unassembled WGS sequence"/>
</dbReference>
<reference evidence="1 2" key="1">
    <citation type="submission" date="2016-11" db="EMBL/GenBank/DDBJ databases">
        <title>The macronuclear genome of Stentor coeruleus: a giant cell with tiny introns.</title>
        <authorList>
            <person name="Slabodnick M."/>
            <person name="Ruby J.G."/>
            <person name="Reiff S.B."/>
            <person name="Swart E.C."/>
            <person name="Gosai S."/>
            <person name="Prabakaran S."/>
            <person name="Witkowska E."/>
            <person name="Larue G.E."/>
            <person name="Fisher S."/>
            <person name="Freeman R.M."/>
            <person name="Gunawardena J."/>
            <person name="Chu W."/>
            <person name="Stover N.A."/>
            <person name="Gregory B.D."/>
            <person name="Nowacki M."/>
            <person name="Derisi J."/>
            <person name="Roy S.W."/>
            <person name="Marshall W.F."/>
            <person name="Sood P."/>
        </authorList>
    </citation>
    <scope>NUCLEOTIDE SEQUENCE [LARGE SCALE GENOMIC DNA]</scope>
    <source>
        <strain evidence="1">WM001</strain>
    </source>
</reference>
<accession>A0A1R2D066</accession>
<evidence type="ECO:0000313" key="2">
    <source>
        <dbReference type="Proteomes" id="UP000187209"/>
    </source>
</evidence>
<proteinExistence type="predicted"/>